<name>A0A812Q986_9DINO</name>
<accession>A0A812Q986</accession>
<feature type="chain" id="PRO_5032933823" evidence="5">
    <location>
        <begin position="19"/>
        <end position="196"/>
    </location>
</feature>
<proteinExistence type="inferred from homology"/>
<dbReference type="PANTHER" id="PTHR33337">
    <property type="entry name" value="GFA DOMAIN-CONTAINING PROTEIN"/>
    <property type="match status" value="1"/>
</dbReference>
<organism evidence="7 8">
    <name type="scientific">Symbiodinium necroappetens</name>
    <dbReference type="NCBI Taxonomy" id="1628268"/>
    <lineage>
        <taxon>Eukaryota</taxon>
        <taxon>Sar</taxon>
        <taxon>Alveolata</taxon>
        <taxon>Dinophyceae</taxon>
        <taxon>Suessiales</taxon>
        <taxon>Symbiodiniaceae</taxon>
        <taxon>Symbiodinium</taxon>
    </lineage>
</organism>
<dbReference type="Pfam" id="PF04828">
    <property type="entry name" value="GFA"/>
    <property type="match status" value="1"/>
</dbReference>
<comment type="caution">
    <text evidence="7">The sequence shown here is derived from an EMBL/GenBank/DDBJ whole genome shotgun (WGS) entry which is preliminary data.</text>
</comment>
<keyword evidence="4" id="KW-0456">Lyase</keyword>
<keyword evidence="2" id="KW-0479">Metal-binding</keyword>
<sequence length="196" mass="20380">MASLAALGGACLAGIGCGAGVVKLKATAVASTATTQASGASPAPVASEAGDKKRIAQCNCGQLRVTVTGPDPERISLCHCNLCQKQSGNIFAVQARFPKEQVAIEGKSTSWKLPKDEADQIAYRNCVSLGGGAVFHFCPECGSTVWYTADADAARIGIKVGCFTDPSFPPPKLSGFESYMHPWALNTPALQVQHIP</sequence>
<dbReference type="Gene3D" id="3.90.1590.10">
    <property type="entry name" value="glutathione-dependent formaldehyde- activating enzyme (gfa)"/>
    <property type="match status" value="1"/>
</dbReference>
<dbReference type="InterPro" id="IPR006913">
    <property type="entry name" value="CENP-V/GFA"/>
</dbReference>
<reference evidence="7" key="1">
    <citation type="submission" date="2021-02" db="EMBL/GenBank/DDBJ databases">
        <authorList>
            <person name="Dougan E. K."/>
            <person name="Rhodes N."/>
            <person name="Thang M."/>
            <person name="Chan C."/>
        </authorList>
    </citation>
    <scope>NUCLEOTIDE SEQUENCE</scope>
</reference>
<dbReference type="AlphaFoldDB" id="A0A812Q986"/>
<dbReference type="Proteomes" id="UP000601435">
    <property type="component" value="Unassembled WGS sequence"/>
</dbReference>
<feature type="signal peptide" evidence="5">
    <location>
        <begin position="1"/>
        <end position="18"/>
    </location>
</feature>
<dbReference type="OrthoDB" id="428768at2759"/>
<dbReference type="GO" id="GO:0046872">
    <property type="term" value="F:metal ion binding"/>
    <property type="evidence" value="ECO:0007669"/>
    <property type="project" value="UniProtKB-KW"/>
</dbReference>
<keyword evidence="3" id="KW-0862">Zinc</keyword>
<evidence type="ECO:0000256" key="2">
    <source>
        <dbReference type="ARBA" id="ARBA00022723"/>
    </source>
</evidence>
<evidence type="ECO:0000256" key="1">
    <source>
        <dbReference type="ARBA" id="ARBA00005495"/>
    </source>
</evidence>
<dbReference type="PROSITE" id="PS51891">
    <property type="entry name" value="CENP_V_GFA"/>
    <property type="match status" value="1"/>
</dbReference>
<gene>
    <name evidence="7" type="primary">EMC1</name>
    <name evidence="7" type="ORF">SNEC2469_LOCUS10413</name>
</gene>
<evidence type="ECO:0000259" key="6">
    <source>
        <dbReference type="PROSITE" id="PS51891"/>
    </source>
</evidence>
<evidence type="ECO:0000313" key="7">
    <source>
        <dbReference type="EMBL" id="CAE7384476.1"/>
    </source>
</evidence>
<evidence type="ECO:0000256" key="5">
    <source>
        <dbReference type="SAM" id="SignalP"/>
    </source>
</evidence>
<keyword evidence="5" id="KW-0732">Signal</keyword>
<dbReference type="InterPro" id="IPR011057">
    <property type="entry name" value="Mss4-like_sf"/>
</dbReference>
<protein>
    <submittedName>
        <fullName evidence="7">EMC1 protein</fullName>
    </submittedName>
</protein>
<evidence type="ECO:0000256" key="3">
    <source>
        <dbReference type="ARBA" id="ARBA00022833"/>
    </source>
</evidence>
<dbReference type="SUPFAM" id="SSF51316">
    <property type="entry name" value="Mss4-like"/>
    <property type="match status" value="1"/>
</dbReference>
<comment type="similarity">
    <text evidence="1">Belongs to the Gfa family.</text>
</comment>
<dbReference type="EMBL" id="CAJNJA010016609">
    <property type="protein sequence ID" value="CAE7384476.1"/>
    <property type="molecule type" value="Genomic_DNA"/>
</dbReference>
<keyword evidence="8" id="KW-1185">Reference proteome</keyword>
<dbReference type="GO" id="GO:0016846">
    <property type="term" value="F:carbon-sulfur lyase activity"/>
    <property type="evidence" value="ECO:0007669"/>
    <property type="project" value="InterPro"/>
</dbReference>
<feature type="domain" description="CENP-V/GFA" evidence="6">
    <location>
        <begin position="48"/>
        <end position="184"/>
    </location>
</feature>
<evidence type="ECO:0000313" key="8">
    <source>
        <dbReference type="Proteomes" id="UP000601435"/>
    </source>
</evidence>
<evidence type="ECO:0000256" key="4">
    <source>
        <dbReference type="ARBA" id="ARBA00023239"/>
    </source>
</evidence>
<dbReference type="PANTHER" id="PTHR33337:SF40">
    <property type="entry name" value="CENP-V_GFA DOMAIN-CONTAINING PROTEIN-RELATED"/>
    <property type="match status" value="1"/>
</dbReference>